<dbReference type="Gene3D" id="3.40.50.720">
    <property type="entry name" value="NAD(P)-binding Rossmann-like Domain"/>
    <property type="match status" value="2"/>
</dbReference>
<evidence type="ECO:0000313" key="8">
    <source>
        <dbReference type="Proteomes" id="UP000638648"/>
    </source>
</evidence>
<evidence type="ECO:0000259" key="6">
    <source>
        <dbReference type="Pfam" id="PF02826"/>
    </source>
</evidence>
<keyword evidence="2 4" id="KW-0560">Oxidoreductase</keyword>
<feature type="domain" description="D-isomer specific 2-hydroxyacid dehydrogenase NAD-binding" evidence="6">
    <location>
        <begin position="121"/>
        <end position="296"/>
    </location>
</feature>
<evidence type="ECO:0000256" key="1">
    <source>
        <dbReference type="ARBA" id="ARBA00005854"/>
    </source>
</evidence>
<comment type="similarity">
    <text evidence="1 4">Belongs to the D-isomer specific 2-hydroxyacid dehydrogenase family.</text>
</comment>
<keyword evidence="3" id="KW-0520">NAD</keyword>
<dbReference type="EMBL" id="JADBEM010000001">
    <property type="protein sequence ID" value="MBE1612478.1"/>
    <property type="molecule type" value="Genomic_DNA"/>
</dbReference>
<sequence>MPNDSRPRVAVLLSESTRAMVLTEESEHRLAGFAEVRAAGGPPSEWDLPSLLDGAVACLTGWGTPPLTAEVLATCPDLRLVAHSAGSIRNLVPQEAIGDRLTVCQAAGVIAESVAELVILQILSALRELAALDRGLRAGATWGELRTRHPGRLLGARTVGVVGASRTGRAVIGLLQAFGGRVVVSDPILTESQAEELGVELVALDTLLSSCDVVTLHAPLLPETRDLLGARELALLPDGALLVNSARGGLIEPEALLAELRSGRISAALDVFPSEPLPADSVWRQLPNAIVSPHTAGHTIDSHARQGVAMVDEIERFLAKEPLRYAVPPDVAGILA</sequence>
<dbReference type="InterPro" id="IPR006140">
    <property type="entry name" value="D-isomer_DH_NAD-bd"/>
</dbReference>
<dbReference type="Proteomes" id="UP000638648">
    <property type="component" value="Unassembled WGS sequence"/>
</dbReference>
<feature type="domain" description="D-isomer specific 2-hydroxyacid dehydrogenase catalytic" evidence="5">
    <location>
        <begin position="32"/>
        <end position="327"/>
    </location>
</feature>
<accession>A0A927N931</accession>
<dbReference type="CDD" id="cd12167">
    <property type="entry name" value="2-Hacid_dh_8"/>
    <property type="match status" value="1"/>
</dbReference>
<dbReference type="InterPro" id="IPR036291">
    <property type="entry name" value="NAD(P)-bd_dom_sf"/>
</dbReference>
<evidence type="ECO:0000256" key="3">
    <source>
        <dbReference type="ARBA" id="ARBA00023027"/>
    </source>
</evidence>
<dbReference type="SUPFAM" id="SSF51735">
    <property type="entry name" value="NAD(P)-binding Rossmann-fold domains"/>
    <property type="match status" value="1"/>
</dbReference>
<evidence type="ECO:0000256" key="4">
    <source>
        <dbReference type="RuleBase" id="RU003719"/>
    </source>
</evidence>
<dbReference type="PROSITE" id="PS00670">
    <property type="entry name" value="D_2_HYDROXYACID_DH_2"/>
    <property type="match status" value="1"/>
</dbReference>
<name>A0A927N931_9ACTN</name>
<protein>
    <submittedName>
        <fullName evidence="7">Phosphoglycerate dehydrogenase-like enzyme</fullName>
    </submittedName>
</protein>
<evidence type="ECO:0000313" key="7">
    <source>
        <dbReference type="EMBL" id="MBE1612478.1"/>
    </source>
</evidence>
<keyword evidence="8" id="KW-1185">Reference proteome</keyword>
<dbReference type="Pfam" id="PF02826">
    <property type="entry name" value="2-Hacid_dh_C"/>
    <property type="match status" value="1"/>
</dbReference>
<dbReference type="PROSITE" id="PS00671">
    <property type="entry name" value="D_2_HYDROXYACID_DH_3"/>
    <property type="match status" value="1"/>
</dbReference>
<dbReference type="AlphaFoldDB" id="A0A927N931"/>
<dbReference type="InterPro" id="IPR006139">
    <property type="entry name" value="D-isomer_2_OHA_DH_cat_dom"/>
</dbReference>
<organism evidence="7 8">
    <name type="scientific">Actinopolymorpha pittospori</name>
    <dbReference type="NCBI Taxonomy" id="648752"/>
    <lineage>
        <taxon>Bacteria</taxon>
        <taxon>Bacillati</taxon>
        <taxon>Actinomycetota</taxon>
        <taxon>Actinomycetes</taxon>
        <taxon>Propionibacteriales</taxon>
        <taxon>Actinopolymorphaceae</taxon>
        <taxon>Actinopolymorpha</taxon>
    </lineage>
</organism>
<dbReference type="PANTHER" id="PTHR42789">
    <property type="entry name" value="D-ISOMER SPECIFIC 2-HYDROXYACID DEHYDROGENASE FAMILY PROTEIN (AFU_ORTHOLOGUE AFUA_6G10090)"/>
    <property type="match status" value="1"/>
</dbReference>
<dbReference type="PANTHER" id="PTHR42789:SF1">
    <property type="entry name" value="D-ISOMER SPECIFIC 2-HYDROXYACID DEHYDROGENASE FAMILY PROTEIN (AFU_ORTHOLOGUE AFUA_6G10090)"/>
    <property type="match status" value="1"/>
</dbReference>
<evidence type="ECO:0000259" key="5">
    <source>
        <dbReference type="Pfam" id="PF00389"/>
    </source>
</evidence>
<dbReference type="GO" id="GO:0016616">
    <property type="term" value="F:oxidoreductase activity, acting on the CH-OH group of donors, NAD or NADP as acceptor"/>
    <property type="evidence" value="ECO:0007669"/>
    <property type="project" value="InterPro"/>
</dbReference>
<proteinExistence type="inferred from homology"/>
<dbReference type="Pfam" id="PF00389">
    <property type="entry name" value="2-Hacid_dh"/>
    <property type="match status" value="1"/>
</dbReference>
<dbReference type="GO" id="GO:0051287">
    <property type="term" value="F:NAD binding"/>
    <property type="evidence" value="ECO:0007669"/>
    <property type="project" value="InterPro"/>
</dbReference>
<evidence type="ECO:0000256" key="2">
    <source>
        <dbReference type="ARBA" id="ARBA00023002"/>
    </source>
</evidence>
<reference evidence="7" key="1">
    <citation type="submission" date="2020-10" db="EMBL/GenBank/DDBJ databases">
        <title>Sequencing the genomes of 1000 actinobacteria strains.</title>
        <authorList>
            <person name="Klenk H.-P."/>
        </authorList>
    </citation>
    <scope>NUCLEOTIDE SEQUENCE</scope>
    <source>
        <strain evidence="7">DSM 45354</strain>
    </source>
</reference>
<dbReference type="RefSeq" id="WP_192755515.1">
    <property type="nucleotide sequence ID" value="NZ_BAABJL010000194.1"/>
</dbReference>
<dbReference type="SUPFAM" id="SSF52283">
    <property type="entry name" value="Formate/glycerate dehydrogenase catalytic domain-like"/>
    <property type="match status" value="1"/>
</dbReference>
<gene>
    <name evidence="7" type="ORF">HEB94_009326</name>
</gene>
<dbReference type="InterPro" id="IPR029753">
    <property type="entry name" value="D-isomer_DH_CS"/>
</dbReference>
<dbReference type="InterPro" id="IPR050857">
    <property type="entry name" value="D-2-hydroxyacid_DH"/>
</dbReference>
<comment type="caution">
    <text evidence="7">The sequence shown here is derived from an EMBL/GenBank/DDBJ whole genome shotgun (WGS) entry which is preliminary data.</text>
</comment>